<evidence type="ECO:0000256" key="2">
    <source>
        <dbReference type="SAM" id="SignalP"/>
    </source>
</evidence>
<name>A0A4R0YRG2_9GAMM</name>
<keyword evidence="2" id="KW-0732">Signal</keyword>
<reference evidence="3 4" key="1">
    <citation type="submission" date="2019-02" db="EMBL/GenBank/DDBJ databases">
        <title>Dyella amyloliquefaciens sp. nov., isolated from forest soil.</title>
        <authorList>
            <person name="Gao Z.-H."/>
            <person name="Qiu L.-H."/>
        </authorList>
    </citation>
    <scope>NUCLEOTIDE SEQUENCE [LARGE SCALE GENOMIC DNA]</scope>
    <source>
        <strain evidence="3 4">KACC 12747</strain>
    </source>
</reference>
<organism evidence="3 4">
    <name type="scientific">Dyella soli</name>
    <dbReference type="NCBI Taxonomy" id="522319"/>
    <lineage>
        <taxon>Bacteria</taxon>
        <taxon>Pseudomonadati</taxon>
        <taxon>Pseudomonadota</taxon>
        <taxon>Gammaproteobacteria</taxon>
        <taxon>Lysobacterales</taxon>
        <taxon>Rhodanobacteraceae</taxon>
        <taxon>Dyella</taxon>
    </lineage>
</organism>
<keyword evidence="1" id="KW-0175">Coiled coil</keyword>
<dbReference type="EMBL" id="SJTG01000003">
    <property type="protein sequence ID" value="TCI09170.1"/>
    <property type="molecule type" value="Genomic_DNA"/>
</dbReference>
<accession>A0A4R0YRG2</accession>
<dbReference type="RefSeq" id="WP_131411307.1">
    <property type="nucleotide sequence ID" value="NZ_SJTG01000003.1"/>
</dbReference>
<evidence type="ECO:0000313" key="4">
    <source>
        <dbReference type="Proteomes" id="UP000291822"/>
    </source>
</evidence>
<proteinExistence type="predicted"/>
<feature type="signal peptide" evidence="2">
    <location>
        <begin position="1"/>
        <end position="19"/>
    </location>
</feature>
<feature type="coiled-coil region" evidence="1">
    <location>
        <begin position="81"/>
        <end position="142"/>
    </location>
</feature>
<evidence type="ECO:0000313" key="3">
    <source>
        <dbReference type="EMBL" id="TCI09170.1"/>
    </source>
</evidence>
<sequence>MRKALIVIATLALTAGLHAQAQKSQSGSYRYRWRDNTGLPHYSDSLTSDALKFGYDLVNDRGIVVQHVDRQLNPEERAAAQKLAEQQAAQQRAAAERARADAQLLAAYPTEDGYKSAQRQNLDNIEQQINTTRINLRSQEKALTDLLTRAGDLERAKQPVPKTLNDSIAKQRDVVTKQRELLEHQQGLRETAEQKNTQDLQHYRDLKAAQDKSQQGQ</sequence>
<protein>
    <submittedName>
        <fullName evidence="3">DUF4124 domain-containing protein</fullName>
    </submittedName>
</protein>
<dbReference type="Proteomes" id="UP000291822">
    <property type="component" value="Unassembled WGS sequence"/>
</dbReference>
<gene>
    <name evidence="3" type="ORF">EZM97_23335</name>
</gene>
<evidence type="ECO:0000256" key="1">
    <source>
        <dbReference type="SAM" id="Coils"/>
    </source>
</evidence>
<dbReference type="AlphaFoldDB" id="A0A4R0YRG2"/>
<feature type="chain" id="PRO_5020261195" evidence="2">
    <location>
        <begin position="20"/>
        <end position="217"/>
    </location>
</feature>
<keyword evidence="4" id="KW-1185">Reference proteome</keyword>
<comment type="caution">
    <text evidence="3">The sequence shown here is derived from an EMBL/GenBank/DDBJ whole genome shotgun (WGS) entry which is preliminary data.</text>
</comment>